<evidence type="ECO:0000256" key="5">
    <source>
        <dbReference type="ARBA" id="ARBA00022679"/>
    </source>
</evidence>
<dbReference type="EC" id="2.7.1.74" evidence="11"/>
<keyword evidence="8" id="KW-0067">ATP-binding</keyword>
<dbReference type="SUPFAM" id="SSF52540">
    <property type="entry name" value="P-loop containing nucleoside triphosphate hydrolases"/>
    <property type="match status" value="1"/>
</dbReference>
<evidence type="ECO:0000256" key="6">
    <source>
        <dbReference type="ARBA" id="ARBA00022741"/>
    </source>
</evidence>
<dbReference type="GO" id="GO:0005524">
    <property type="term" value="F:ATP binding"/>
    <property type="evidence" value="ECO:0007669"/>
    <property type="project" value="UniProtKB-KW"/>
</dbReference>
<evidence type="ECO:0000313" key="20">
    <source>
        <dbReference type="Proteomes" id="UP001221898"/>
    </source>
</evidence>
<dbReference type="CDD" id="cd01673">
    <property type="entry name" value="dNK"/>
    <property type="match status" value="1"/>
</dbReference>
<comment type="similarity">
    <text evidence="2">Belongs to the DCK/DGK family.</text>
</comment>
<name>A0AAD7SDR8_9TELE</name>
<evidence type="ECO:0000256" key="15">
    <source>
        <dbReference type="ARBA" id="ARBA00074655"/>
    </source>
</evidence>
<dbReference type="GO" id="GO:0009117">
    <property type="term" value="P:nucleotide metabolic process"/>
    <property type="evidence" value="ECO:0007669"/>
    <property type="project" value="UniProtKB-ARBA"/>
</dbReference>
<keyword evidence="6" id="KW-0547">Nucleotide-binding</keyword>
<evidence type="ECO:0000256" key="11">
    <source>
        <dbReference type="ARBA" id="ARBA00038864"/>
    </source>
</evidence>
<dbReference type="GO" id="GO:0004137">
    <property type="term" value="F:deoxycytidine kinase activity"/>
    <property type="evidence" value="ECO:0007669"/>
    <property type="project" value="UniProtKB-EC"/>
</dbReference>
<keyword evidence="7" id="KW-0418">Kinase</keyword>
<evidence type="ECO:0000256" key="9">
    <source>
        <dbReference type="ARBA" id="ARBA00022946"/>
    </source>
</evidence>
<dbReference type="PANTHER" id="PTHR10513">
    <property type="entry name" value="DEOXYNUCLEOSIDE KINASE"/>
    <property type="match status" value="1"/>
</dbReference>
<evidence type="ECO:0000256" key="17">
    <source>
        <dbReference type="ARBA" id="ARBA00078522"/>
    </source>
</evidence>
<dbReference type="InterPro" id="IPR027417">
    <property type="entry name" value="P-loop_NTPase"/>
</dbReference>
<evidence type="ECO:0000256" key="4">
    <source>
        <dbReference type="ARBA" id="ARBA00022634"/>
    </source>
</evidence>
<comment type="subcellular location">
    <subcellularLocation>
        <location evidence="1">Mitochondrion</location>
    </subcellularLocation>
</comment>
<comment type="caution">
    <text evidence="19">The sequence shown here is derived from an EMBL/GenBank/DDBJ whole genome shotgun (WGS) entry which is preliminary data.</text>
</comment>
<proteinExistence type="inferred from homology"/>
<protein>
    <recommendedName>
        <fullName evidence="15">Thymidine kinase 2, mitochondrial</fullName>
        <ecNumber evidence="3">2.7.1.21</ecNumber>
        <ecNumber evidence="11">2.7.1.74</ecNumber>
    </recommendedName>
    <alternativeName>
        <fullName evidence="17">2'-deoxyuridine kinase TK2</fullName>
    </alternativeName>
    <alternativeName>
        <fullName evidence="16">Deoxycytidine kinase TK2</fullName>
    </alternativeName>
</protein>
<organism evidence="19 20">
    <name type="scientific">Aldrovandia affinis</name>
    <dbReference type="NCBI Taxonomy" id="143900"/>
    <lineage>
        <taxon>Eukaryota</taxon>
        <taxon>Metazoa</taxon>
        <taxon>Chordata</taxon>
        <taxon>Craniata</taxon>
        <taxon>Vertebrata</taxon>
        <taxon>Euteleostomi</taxon>
        <taxon>Actinopterygii</taxon>
        <taxon>Neopterygii</taxon>
        <taxon>Teleostei</taxon>
        <taxon>Notacanthiformes</taxon>
        <taxon>Halosauridae</taxon>
        <taxon>Aldrovandia</taxon>
    </lineage>
</organism>
<gene>
    <name evidence="19" type="ORF">AAFF_G00395710</name>
</gene>
<dbReference type="Pfam" id="PF01712">
    <property type="entry name" value="dNK"/>
    <property type="match status" value="1"/>
</dbReference>
<dbReference type="PANTHER" id="PTHR10513:SF24">
    <property type="entry name" value="THYMIDINE KINASE 2, MITOCHONDRIAL"/>
    <property type="match status" value="1"/>
</dbReference>
<evidence type="ECO:0000256" key="12">
    <source>
        <dbReference type="ARBA" id="ARBA00048113"/>
    </source>
</evidence>
<evidence type="ECO:0000256" key="1">
    <source>
        <dbReference type="ARBA" id="ARBA00004173"/>
    </source>
</evidence>
<dbReference type="Proteomes" id="UP001221898">
    <property type="component" value="Unassembled WGS sequence"/>
</dbReference>
<evidence type="ECO:0000256" key="10">
    <source>
        <dbReference type="ARBA" id="ARBA00023128"/>
    </source>
</evidence>
<evidence type="ECO:0000259" key="18">
    <source>
        <dbReference type="Pfam" id="PF01712"/>
    </source>
</evidence>
<dbReference type="Gene3D" id="3.40.50.300">
    <property type="entry name" value="P-loop containing nucleotide triphosphate hydrolases"/>
    <property type="match status" value="1"/>
</dbReference>
<evidence type="ECO:0000256" key="14">
    <source>
        <dbReference type="ARBA" id="ARBA00052390"/>
    </source>
</evidence>
<evidence type="ECO:0000256" key="16">
    <source>
        <dbReference type="ARBA" id="ARBA00076510"/>
    </source>
</evidence>
<keyword evidence="5" id="KW-0808">Transferase</keyword>
<dbReference type="AlphaFoldDB" id="A0AAD7SDR8"/>
<evidence type="ECO:0000256" key="2">
    <source>
        <dbReference type="ARBA" id="ARBA00007420"/>
    </source>
</evidence>
<dbReference type="InterPro" id="IPR031314">
    <property type="entry name" value="DNK_dom"/>
</dbReference>
<sequence length="282" mass="32595">MPLSSVYIGGLRRTLTQIHSAAAACLNRQISGCQRPVRRKGAWMNTQARLLSSRTPQNCTRKLVRNGEEKKLVICIEGNIASGKTTCLDYFSKASDIEVLTEPVSKWRNVQGHNPLGLMYQDPTRWGLTLQTYVQLTMLDRHLCTTPAPVRMMERSIYSAKYIFVENLYRSGKMPDVDFVVLSEWFDWITQNISIPVDLIVYLQTTPETCFARLKERCREEEKMIPMEYLETIHQLYEDWLINKTSFKVPAPVLVIPADHDLPKMLHQYEENRERILAARNA</sequence>
<accession>A0AAD7SDR8</accession>
<comment type="catalytic activity">
    <reaction evidence="12">
        <text>thymidine + ATP = dTMP + ADP + H(+)</text>
        <dbReference type="Rhea" id="RHEA:19129"/>
        <dbReference type="ChEBI" id="CHEBI:15378"/>
        <dbReference type="ChEBI" id="CHEBI:17748"/>
        <dbReference type="ChEBI" id="CHEBI:30616"/>
        <dbReference type="ChEBI" id="CHEBI:63528"/>
        <dbReference type="ChEBI" id="CHEBI:456216"/>
        <dbReference type="EC" id="2.7.1.21"/>
    </reaction>
    <physiologicalReaction direction="left-to-right" evidence="12">
        <dbReference type="Rhea" id="RHEA:19130"/>
    </physiologicalReaction>
</comment>
<dbReference type="EMBL" id="JAINUG010000076">
    <property type="protein sequence ID" value="KAJ8400447.1"/>
    <property type="molecule type" value="Genomic_DNA"/>
</dbReference>
<reference evidence="19" key="1">
    <citation type="journal article" date="2023" name="Science">
        <title>Genome structures resolve the early diversification of teleost fishes.</title>
        <authorList>
            <person name="Parey E."/>
            <person name="Louis A."/>
            <person name="Montfort J."/>
            <person name="Bouchez O."/>
            <person name="Roques C."/>
            <person name="Iampietro C."/>
            <person name="Lluch J."/>
            <person name="Castinel A."/>
            <person name="Donnadieu C."/>
            <person name="Desvignes T."/>
            <person name="Floi Bucao C."/>
            <person name="Jouanno E."/>
            <person name="Wen M."/>
            <person name="Mejri S."/>
            <person name="Dirks R."/>
            <person name="Jansen H."/>
            <person name="Henkel C."/>
            <person name="Chen W.J."/>
            <person name="Zahm M."/>
            <person name="Cabau C."/>
            <person name="Klopp C."/>
            <person name="Thompson A.W."/>
            <person name="Robinson-Rechavi M."/>
            <person name="Braasch I."/>
            <person name="Lecointre G."/>
            <person name="Bobe J."/>
            <person name="Postlethwait J.H."/>
            <person name="Berthelot C."/>
            <person name="Roest Crollius H."/>
            <person name="Guiguen Y."/>
        </authorList>
    </citation>
    <scope>NUCLEOTIDE SEQUENCE</scope>
    <source>
        <strain evidence="19">NC1722</strain>
    </source>
</reference>
<dbReference type="GO" id="GO:1901135">
    <property type="term" value="P:carbohydrate derivative metabolic process"/>
    <property type="evidence" value="ECO:0007669"/>
    <property type="project" value="UniProtKB-ARBA"/>
</dbReference>
<dbReference type="FunFam" id="3.40.50.300:FF:000998">
    <property type="entry name" value="Thymidine kinase 2, mitochondrial"/>
    <property type="match status" value="1"/>
</dbReference>
<evidence type="ECO:0000256" key="7">
    <source>
        <dbReference type="ARBA" id="ARBA00022777"/>
    </source>
</evidence>
<keyword evidence="10" id="KW-0496">Mitochondrion</keyword>
<dbReference type="GO" id="GO:0004797">
    <property type="term" value="F:thymidine kinase activity"/>
    <property type="evidence" value="ECO:0007669"/>
    <property type="project" value="UniProtKB-EC"/>
</dbReference>
<keyword evidence="4" id="KW-0237">DNA synthesis</keyword>
<dbReference type="GO" id="GO:0071897">
    <property type="term" value="P:DNA biosynthetic process"/>
    <property type="evidence" value="ECO:0007669"/>
    <property type="project" value="UniProtKB-KW"/>
</dbReference>
<keyword evidence="20" id="KW-1185">Reference proteome</keyword>
<dbReference type="InterPro" id="IPR050566">
    <property type="entry name" value="Deoxyribonucleoside_kinase"/>
</dbReference>
<comment type="catalytic activity">
    <reaction evidence="14">
        <text>2'-deoxyuridine + ATP = dUMP + ADP + H(+)</text>
        <dbReference type="Rhea" id="RHEA:28206"/>
        <dbReference type="ChEBI" id="CHEBI:15378"/>
        <dbReference type="ChEBI" id="CHEBI:16450"/>
        <dbReference type="ChEBI" id="CHEBI:30616"/>
        <dbReference type="ChEBI" id="CHEBI:246422"/>
        <dbReference type="ChEBI" id="CHEBI:456216"/>
    </reaction>
    <physiologicalReaction direction="left-to-right" evidence="14">
        <dbReference type="Rhea" id="RHEA:28207"/>
    </physiologicalReaction>
</comment>
<comment type="catalytic activity">
    <reaction evidence="13">
        <text>2'-deoxycytidine + ATP = dCMP + ADP + H(+)</text>
        <dbReference type="Rhea" id="RHEA:46040"/>
        <dbReference type="ChEBI" id="CHEBI:15378"/>
        <dbReference type="ChEBI" id="CHEBI:15698"/>
        <dbReference type="ChEBI" id="CHEBI:30616"/>
        <dbReference type="ChEBI" id="CHEBI:57566"/>
        <dbReference type="ChEBI" id="CHEBI:456216"/>
        <dbReference type="EC" id="2.7.1.74"/>
    </reaction>
    <physiologicalReaction direction="left-to-right" evidence="13">
        <dbReference type="Rhea" id="RHEA:46041"/>
    </physiologicalReaction>
</comment>
<dbReference type="GO" id="GO:0005739">
    <property type="term" value="C:mitochondrion"/>
    <property type="evidence" value="ECO:0007669"/>
    <property type="project" value="UniProtKB-SubCell"/>
</dbReference>
<evidence type="ECO:0000256" key="8">
    <source>
        <dbReference type="ARBA" id="ARBA00022840"/>
    </source>
</evidence>
<keyword evidence="9" id="KW-0809">Transit peptide</keyword>
<evidence type="ECO:0000313" key="19">
    <source>
        <dbReference type="EMBL" id="KAJ8400447.1"/>
    </source>
</evidence>
<evidence type="ECO:0000256" key="13">
    <source>
        <dbReference type="ARBA" id="ARBA00051852"/>
    </source>
</evidence>
<feature type="domain" description="Deoxynucleoside kinase" evidence="18">
    <location>
        <begin position="74"/>
        <end position="278"/>
    </location>
</feature>
<dbReference type="EC" id="2.7.1.21" evidence="3"/>
<evidence type="ECO:0000256" key="3">
    <source>
        <dbReference type="ARBA" id="ARBA00012118"/>
    </source>
</evidence>